<reference evidence="1" key="2">
    <citation type="journal article" date="2024" name="Antonie Van Leeuwenhoek">
        <title>Roseihalotalea indica gen. nov., sp. nov., a halophilic Bacteroidetes from mesopelagic Southwest Indian Ocean with higher carbohydrate metabolic potential.</title>
        <authorList>
            <person name="Chen B."/>
            <person name="Zhang M."/>
            <person name="Lin D."/>
            <person name="Ye J."/>
            <person name="Tang K."/>
        </authorList>
    </citation>
    <scope>NUCLEOTIDE SEQUENCE</scope>
    <source>
        <strain evidence="1">TK19036</strain>
    </source>
</reference>
<gene>
    <name evidence="1" type="ORF">K4G66_26830</name>
</gene>
<sequence>MILGELTLFSPRGIEMKTEVIEPTSIFRDHDRLKQDRYLFNFDTNCNFNEIELNEPIPNLPIHPLDIEISGDYVTGAFKDAGYTSGPYQVRLWLMIDENPEVLKND</sequence>
<organism evidence="1">
    <name type="scientific">Roseihalotalea indica</name>
    <dbReference type="NCBI Taxonomy" id="2867963"/>
    <lineage>
        <taxon>Bacteria</taxon>
        <taxon>Pseudomonadati</taxon>
        <taxon>Bacteroidota</taxon>
        <taxon>Cytophagia</taxon>
        <taxon>Cytophagales</taxon>
        <taxon>Catalimonadaceae</taxon>
        <taxon>Roseihalotalea</taxon>
    </lineage>
</organism>
<dbReference type="EMBL" id="CP120682">
    <property type="protein sequence ID" value="WKN35985.1"/>
    <property type="molecule type" value="Genomic_DNA"/>
</dbReference>
<evidence type="ECO:0000313" key="1">
    <source>
        <dbReference type="EMBL" id="WKN35985.1"/>
    </source>
</evidence>
<proteinExistence type="predicted"/>
<accession>A0AA49GNT3</accession>
<name>A0AA49GNT3_9BACT</name>
<reference evidence="1" key="1">
    <citation type="journal article" date="2023" name="Comput. Struct. Biotechnol. J.">
        <title>Discovery of a novel marine Bacteroidetes with a rich repertoire of carbohydrate-active enzymes.</title>
        <authorList>
            <person name="Chen B."/>
            <person name="Liu G."/>
            <person name="Chen Q."/>
            <person name="Wang H."/>
            <person name="Liu L."/>
            <person name="Tang K."/>
        </authorList>
    </citation>
    <scope>NUCLEOTIDE SEQUENCE</scope>
    <source>
        <strain evidence="1">TK19036</strain>
    </source>
</reference>
<protein>
    <submittedName>
        <fullName evidence="1">Uncharacterized protein</fullName>
    </submittedName>
</protein>
<dbReference type="AlphaFoldDB" id="A0AA49GNT3"/>